<dbReference type="GO" id="GO:0098552">
    <property type="term" value="C:side of membrane"/>
    <property type="evidence" value="ECO:0007669"/>
    <property type="project" value="UniProtKB-KW"/>
</dbReference>
<keyword evidence="4" id="KW-0325">Glycoprotein</keyword>
<evidence type="ECO:0000256" key="7">
    <source>
        <dbReference type="ARBA" id="ARBA00024686"/>
    </source>
</evidence>
<evidence type="ECO:0000313" key="10">
    <source>
        <dbReference type="EMBL" id="TVU04399.1"/>
    </source>
</evidence>
<keyword evidence="11" id="KW-1185">Reference proteome</keyword>
<evidence type="ECO:0000256" key="2">
    <source>
        <dbReference type="ARBA" id="ARBA00007843"/>
    </source>
</evidence>
<dbReference type="GO" id="GO:0005886">
    <property type="term" value="C:plasma membrane"/>
    <property type="evidence" value="ECO:0007669"/>
    <property type="project" value="UniProtKB-SubCell"/>
</dbReference>
<feature type="chain" id="PRO_5023833334" description="FAS1 domain-containing protein" evidence="8">
    <location>
        <begin position="21"/>
        <end position="171"/>
    </location>
</feature>
<dbReference type="PANTHER" id="PTHR32077:SF54">
    <property type="entry name" value="FASCICLIN-LIKE ARABINOGALACTAN PROTEIN 13-RELATED"/>
    <property type="match status" value="1"/>
</dbReference>
<evidence type="ECO:0000256" key="1">
    <source>
        <dbReference type="ARBA" id="ARBA00004609"/>
    </source>
</evidence>
<feature type="non-terminal residue" evidence="10">
    <location>
        <position position="1"/>
    </location>
</feature>
<comment type="function">
    <text evidence="7">May be a cell surface adhesion protein.</text>
</comment>
<evidence type="ECO:0000256" key="5">
    <source>
        <dbReference type="ARBA" id="ARBA00022729"/>
    </source>
</evidence>
<keyword evidence="5 8" id="KW-0732">Signal</keyword>
<evidence type="ECO:0000256" key="4">
    <source>
        <dbReference type="ARBA" id="ARBA00022622"/>
    </source>
</evidence>
<comment type="caution">
    <text evidence="10">The sequence shown here is derived from an EMBL/GenBank/DDBJ whole genome shotgun (WGS) entry which is preliminary data.</text>
</comment>
<dbReference type="Gene3D" id="2.30.180.10">
    <property type="entry name" value="FAS1 domain"/>
    <property type="match status" value="1"/>
</dbReference>
<keyword evidence="4" id="KW-0449">Lipoprotein</keyword>
<evidence type="ECO:0000256" key="6">
    <source>
        <dbReference type="ARBA" id="ARBA00023136"/>
    </source>
</evidence>
<dbReference type="GO" id="GO:0009834">
    <property type="term" value="P:plant-type secondary cell wall biogenesis"/>
    <property type="evidence" value="ECO:0007669"/>
    <property type="project" value="TreeGrafter"/>
</dbReference>
<comment type="similarity">
    <text evidence="2">Belongs to the fasciclin-like AGP family.</text>
</comment>
<evidence type="ECO:0000259" key="9">
    <source>
        <dbReference type="PROSITE" id="PS50213"/>
    </source>
</evidence>
<feature type="signal peptide" evidence="8">
    <location>
        <begin position="1"/>
        <end position="20"/>
    </location>
</feature>
<protein>
    <recommendedName>
        <fullName evidence="9">FAS1 domain-containing protein</fullName>
    </recommendedName>
</protein>
<evidence type="ECO:0000256" key="8">
    <source>
        <dbReference type="SAM" id="SignalP"/>
    </source>
</evidence>
<dbReference type="PROSITE" id="PS50213">
    <property type="entry name" value="FAS1"/>
    <property type="match status" value="1"/>
</dbReference>
<sequence length="171" mass="18337">MRIAVAAAFLALVMAPATQAQAPNVTAVLEKSGQHTKFLNLLHSQRINVILDDDGSTVFAPTHNAFESLEPGTLNSLKQQQMALLAQGHILPQFHTLVSFETANNPIHTQASGHDGSYTLNITVGTNNLLNVSTGIVDARVNDVISIVDPLAVYSIDKVLWPHELVNGTVP</sequence>
<dbReference type="Pfam" id="PF02469">
    <property type="entry name" value="Fasciclin"/>
    <property type="match status" value="1"/>
</dbReference>
<keyword evidence="6" id="KW-0472">Membrane</keyword>
<dbReference type="InterPro" id="IPR045003">
    <property type="entry name" value="FLA_A"/>
</dbReference>
<evidence type="ECO:0000313" key="11">
    <source>
        <dbReference type="Proteomes" id="UP000324897"/>
    </source>
</evidence>
<feature type="domain" description="FAS1" evidence="9">
    <location>
        <begin position="22"/>
        <end position="160"/>
    </location>
</feature>
<organism evidence="10 11">
    <name type="scientific">Eragrostis curvula</name>
    <name type="common">weeping love grass</name>
    <dbReference type="NCBI Taxonomy" id="38414"/>
    <lineage>
        <taxon>Eukaryota</taxon>
        <taxon>Viridiplantae</taxon>
        <taxon>Streptophyta</taxon>
        <taxon>Embryophyta</taxon>
        <taxon>Tracheophyta</taxon>
        <taxon>Spermatophyta</taxon>
        <taxon>Magnoliopsida</taxon>
        <taxon>Liliopsida</taxon>
        <taxon>Poales</taxon>
        <taxon>Poaceae</taxon>
        <taxon>PACMAD clade</taxon>
        <taxon>Chloridoideae</taxon>
        <taxon>Eragrostideae</taxon>
        <taxon>Eragrostidinae</taxon>
        <taxon>Eragrostis</taxon>
    </lineage>
</organism>
<reference evidence="10 11" key="1">
    <citation type="journal article" date="2019" name="Sci. Rep.">
        <title>A high-quality genome of Eragrostis curvula grass provides insights into Poaceae evolution and supports new strategies to enhance forage quality.</title>
        <authorList>
            <person name="Carballo J."/>
            <person name="Santos B.A.C.M."/>
            <person name="Zappacosta D."/>
            <person name="Garbus I."/>
            <person name="Selva J.P."/>
            <person name="Gallo C.A."/>
            <person name="Diaz A."/>
            <person name="Albertini E."/>
            <person name="Caccamo M."/>
            <person name="Echenique V."/>
        </authorList>
    </citation>
    <scope>NUCLEOTIDE SEQUENCE [LARGE SCALE GENOMIC DNA]</scope>
    <source>
        <strain evidence="11">cv. Victoria</strain>
        <tissue evidence="10">Leaf</tissue>
    </source>
</reference>
<dbReference type="Gramene" id="TVU04399">
    <property type="protein sequence ID" value="TVU04399"/>
    <property type="gene ID" value="EJB05_50028"/>
</dbReference>
<dbReference type="SMART" id="SM00554">
    <property type="entry name" value="FAS1"/>
    <property type="match status" value="1"/>
</dbReference>
<keyword evidence="4" id="KW-0336">GPI-anchor</keyword>
<dbReference type="AlphaFoldDB" id="A0A5J9SZ85"/>
<dbReference type="EMBL" id="RWGY01000061">
    <property type="protein sequence ID" value="TVU04399.1"/>
    <property type="molecule type" value="Genomic_DNA"/>
</dbReference>
<gene>
    <name evidence="10" type="ORF">EJB05_50028</name>
</gene>
<name>A0A5J9SZ85_9POAL</name>
<dbReference type="InterPro" id="IPR036378">
    <property type="entry name" value="FAS1_dom_sf"/>
</dbReference>
<proteinExistence type="inferred from homology"/>
<dbReference type="OrthoDB" id="286301at2759"/>
<dbReference type="PANTHER" id="PTHR32077">
    <property type="entry name" value="FASCICLIN-LIKE ARABINOGALACTAN PROTEIN"/>
    <property type="match status" value="1"/>
</dbReference>
<dbReference type="Proteomes" id="UP000324897">
    <property type="component" value="Unassembled WGS sequence"/>
</dbReference>
<dbReference type="SUPFAM" id="SSF82153">
    <property type="entry name" value="FAS1 domain"/>
    <property type="match status" value="1"/>
</dbReference>
<keyword evidence="3" id="KW-1003">Cell membrane</keyword>
<evidence type="ECO:0000256" key="3">
    <source>
        <dbReference type="ARBA" id="ARBA00022475"/>
    </source>
</evidence>
<dbReference type="InterPro" id="IPR000782">
    <property type="entry name" value="FAS1_domain"/>
</dbReference>
<accession>A0A5J9SZ85</accession>
<comment type="subcellular location">
    <subcellularLocation>
        <location evidence="1">Cell membrane</location>
        <topology evidence="1">Lipid-anchor</topology>
        <topology evidence="1">GPI-anchor</topology>
    </subcellularLocation>
</comment>